<gene>
    <name evidence="1" type="ORF">CH063_12006</name>
</gene>
<evidence type="ECO:0000313" key="1">
    <source>
        <dbReference type="EMBL" id="CCF41843.1"/>
    </source>
</evidence>
<dbReference type="STRING" id="759273.H1VNN9"/>
<organism evidence="1 2">
    <name type="scientific">Colletotrichum higginsianum (strain IMI 349063)</name>
    <name type="common">Crucifer anthracnose fungus</name>
    <dbReference type="NCBI Taxonomy" id="759273"/>
    <lineage>
        <taxon>Eukaryota</taxon>
        <taxon>Fungi</taxon>
        <taxon>Dikarya</taxon>
        <taxon>Ascomycota</taxon>
        <taxon>Pezizomycotina</taxon>
        <taxon>Sordariomycetes</taxon>
        <taxon>Hypocreomycetidae</taxon>
        <taxon>Glomerellales</taxon>
        <taxon>Glomerellaceae</taxon>
        <taxon>Colletotrichum</taxon>
        <taxon>Colletotrichum destructivum species complex</taxon>
    </lineage>
</organism>
<evidence type="ECO:0000313" key="2">
    <source>
        <dbReference type="Proteomes" id="UP000007174"/>
    </source>
</evidence>
<dbReference type="EMBL" id="CACQ02004976">
    <property type="protein sequence ID" value="CCF41843.1"/>
    <property type="molecule type" value="Genomic_DNA"/>
</dbReference>
<protein>
    <submittedName>
        <fullName evidence="1">Uncharacterized protein</fullName>
    </submittedName>
</protein>
<dbReference type="VEuPathDB" id="FungiDB:CH63R_10032"/>
<dbReference type="Proteomes" id="UP000007174">
    <property type="component" value="Unassembled WGS sequence"/>
</dbReference>
<dbReference type="eggNOG" id="KOG1650">
    <property type="taxonomic scope" value="Eukaryota"/>
</dbReference>
<name>H1VNN9_COLHI</name>
<proteinExistence type="predicted"/>
<reference evidence="2" key="1">
    <citation type="journal article" date="2012" name="Nat. Genet.">
        <title>Lifestyle transitions in plant pathogenic Colletotrichum fungi deciphered by genome and transcriptome analyses.</title>
        <authorList>
            <person name="O'Connell R.J."/>
            <person name="Thon M.R."/>
            <person name="Hacquard S."/>
            <person name="Amyotte S.G."/>
            <person name="Kleemann J."/>
            <person name="Torres M.F."/>
            <person name="Damm U."/>
            <person name="Buiate E.A."/>
            <person name="Epstein L."/>
            <person name="Alkan N."/>
            <person name="Altmueller J."/>
            <person name="Alvarado-Balderrama L."/>
            <person name="Bauser C.A."/>
            <person name="Becker C."/>
            <person name="Birren B.W."/>
            <person name="Chen Z."/>
            <person name="Choi J."/>
            <person name="Crouch J.A."/>
            <person name="Duvick J.P."/>
            <person name="Farman M.A."/>
            <person name="Gan P."/>
            <person name="Heiman D."/>
            <person name="Henrissat B."/>
            <person name="Howard R.J."/>
            <person name="Kabbage M."/>
            <person name="Koch C."/>
            <person name="Kracher B."/>
            <person name="Kubo Y."/>
            <person name="Law A.D."/>
            <person name="Lebrun M.-H."/>
            <person name="Lee Y.-H."/>
            <person name="Miyara I."/>
            <person name="Moore N."/>
            <person name="Neumann U."/>
            <person name="Nordstroem K."/>
            <person name="Panaccione D.G."/>
            <person name="Panstruga R."/>
            <person name="Place M."/>
            <person name="Proctor R.H."/>
            <person name="Prusky D."/>
            <person name="Rech G."/>
            <person name="Reinhardt R."/>
            <person name="Rollins J.A."/>
            <person name="Rounsley S."/>
            <person name="Schardl C.L."/>
            <person name="Schwartz D.C."/>
            <person name="Shenoy N."/>
            <person name="Shirasu K."/>
            <person name="Sikhakolli U.R."/>
            <person name="Stueber K."/>
            <person name="Sukno S.A."/>
            <person name="Sweigard J.A."/>
            <person name="Takano Y."/>
            <person name="Takahara H."/>
            <person name="Trail F."/>
            <person name="van der Does H.C."/>
            <person name="Voll L.M."/>
            <person name="Will I."/>
            <person name="Young S."/>
            <person name="Zeng Q."/>
            <person name="Zhang J."/>
            <person name="Zhou S."/>
            <person name="Dickman M.B."/>
            <person name="Schulze-Lefert P."/>
            <person name="Ver Loren van Themaat E."/>
            <person name="Ma L.-J."/>
            <person name="Vaillancourt L.J."/>
        </authorList>
    </citation>
    <scope>NUCLEOTIDE SEQUENCE [LARGE SCALE GENOMIC DNA]</scope>
    <source>
        <strain evidence="2">IMI 349063</strain>
    </source>
</reference>
<accession>H1VNN9</accession>
<dbReference type="AlphaFoldDB" id="H1VNN9"/>
<feature type="non-terminal residue" evidence="1">
    <location>
        <position position="1"/>
    </location>
</feature>
<sequence>SHHIFMPYFGGADDKFALRLVLQLCEKHNATATVVHFVQAGSDSQTQEADYFGFVSSHTPAGVATRIRFETSSGSDVLEAASNYAASGIRTDSREVTWHNLIVLGRQITAKPVEGKKSVRVLEEIKDCLGLAAGVFIASGVKADLLVVQAKTVAN</sequence>
<dbReference type="HOGENOM" id="CLU_1699673_0_0_1"/>